<evidence type="ECO:0000313" key="1">
    <source>
        <dbReference type="EMBL" id="NIJ14403.1"/>
    </source>
</evidence>
<dbReference type="EMBL" id="JAAOYM010000002">
    <property type="protein sequence ID" value="NIJ14403.1"/>
    <property type="molecule type" value="Genomic_DNA"/>
</dbReference>
<reference evidence="1 2" key="1">
    <citation type="submission" date="2020-03" db="EMBL/GenBank/DDBJ databases">
        <title>Sequencing the genomes of 1000 actinobacteria strains.</title>
        <authorList>
            <person name="Klenk H.-P."/>
        </authorList>
    </citation>
    <scope>NUCLEOTIDE SEQUENCE [LARGE SCALE GENOMIC DNA]</scope>
    <source>
        <strain evidence="1 2">DSM 45685</strain>
    </source>
</reference>
<proteinExistence type="predicted"/>
<evidence type="ECO:0000313" key="2">
    <source>
        <dbReference type="Proteomes" id="UP000545493"/>
    </source>
</evidence>
<dbReference type="Gene3D" id="1.20.120.450">
    <property type="entry name" value="dinb family like domain"/>
    <property type="match status" value="1"/>
</dbReference>
<dbReference type="Proteomes" id="UP000545493">
    <property type="component" value="Unassembled WGS sequence"/>
</dbReference>
<dbReference type="Pfam" id="PF04978">
    <property type="entry name" value="MST"/>
    <property type="match status" value="1"/>
</dbReference>
<keyword evidence="2" id="KW-1185">Reference proteome</keyword>
<name>A0A7X5UUG2_9PSEU</name>
<dbReference type="AlphaFoldDB" id="A0A7X5UUG2"/>
<sequence length="195" mass="22185">MTTTAKADLHRYLRAAREAMLWKLEGLSEYDIRRPMTPTGTNLLGLVKHLAGVEYGYFGETFGRPDHEELPWLEGSAETNADMWATADESRDYIVGLYKRAAEHADTTIEGLELDAVGHVKHWPPEKREATLHRILVHVIAETNRHAGHADIVRELIDSAVGLRPDNDNMVEGDRDWWESYRLRLEQVAREADAS</sequence>
<protein>
    <submittedName>
        <fullName evidence="1">Putative damage-inducible protein DinB</fullName>
    </submittedName>
</protein>
<dbReference type="InterPro" id="IPR034660">
    <property type="entry name" value="DinB/YfiT-like"/>
</dbReference>
<gene>
    <name evidence="1" type="ORF">FHU38_004804</name>
</gene>
<dbReference type="SUPFAM" id="SSF109854">
    <property type="entry name" value="DinB/YfiT-like putative metalloenzymes"/>
    <property type="match status" value="1"/>
</dbReference>
<dbReference type="InterPro" id="IPR007061">
    <property type="entry name" value="MST-like"/>
</dbReference>
<organism evidence="1 2">
    <name type="scientific">Saccharomonospora amisosensis</name>
    <dbReference type="NCBI Taxonomy" id="1128677"/>
    <lineage>
        <taxon>Bacteria</taxon>
        <taxon>Bacillati</taxon>
        <taxon>Actinomycetota</taxon>
        <taxon>Actinomycetes</taxon>
        <taxon>Pseudonocardiales</taxon>
        <taxon>Pseudonocardiaceae</taxon>
        <taxon>Saccharomonospora</taxon>
    </lineage>
</organism>
<comment type="caution">
    <text evidence="1">The sequence shown here is derived from an EMBL/GenBank/DDBJ whole genome shotgun (WGS) entry which is preliminary data.</text>
</comment>
<accession>A0A7X5UUG2</accession>
<dbReference type="RefSeq" id="WP_167176555.1">
    <property type="nucleotide sequence ID" value="NZ_JAAOYM010000002.1"/>
</dbReference>